<dbReference type="Gene3D" id="2.160.10.10">
    <property type="entry name" value="Hexapeptide repeat proteins"/>
    <property type="match status" value="1"/>
</dbReference>
<keyword evidence="6 9" id="KW-0808">Transferase</keyword>
<dbReference type="EC" id="2.4.1.1" evidence="9"/>
<dbReference type="InterPro" id="IPR011833">
    <property type="entry name" value="Glycg_phsphrylas"/>
</dbReference>
<gene>
    <name evidence="12" type="ORF">G195_000719</name>
</gene>
<organism evidence="12 13">
    <name type="scientific">Phytophthora kernoviae 00238/432</name>
    <dbReference type="NCBI Taxonomy" id="1284355"/>
    <lineage>
        <taxon>Eukaryota</taxon>
        <taxon>Sar</taxon>
        <taxon>Stramenopiles</taxon>
        <taxon>Oomycota</taxon>
        <taxon>Peronosporomycetes</taxon>
        <taxon>Peronosporales</taxon>
        <taxon>Peronosporaceae</taxon>
        <taxon>Phytophthora</taxon>
    </lineage>
</organism>
<comment type="caution">
    <text evidence="12">The sequence shown here is derived from an EMBL/GenBank/DDBJ whole genome shotgun (WGS) entry which is preliminary data.</text>
</comment>
<comment type="similarity">
    <text evidence="3 9">Belongs to the glycogen phosphorylase family.</text>
</comment>
<evidence type="ECO:0000256" key="2">
    <source>
        <dbReference type="ARBA" id="ARBA00001933"/>
    </source>
</evidence>
<dbReference type="Pfam" id="PF00343">
    <property type="entry name" value="Phosphorylase"/>
    <property type="match status" value="1"/>
</dbReference>
<reference evidence="12" key="1">
    <citation type="journal article" date="2015" name="Genom Data">
        <title>Draft genome sequences of Phytophthora kernoviae and Phytophthora ramorum lineage EU2 from Scotland.</title>
        <authorList>
            <person name="Sambles C."/>
            <person name="Schlenzig A."/>
            <person name="O'Neill P."/>
            <person name="Grant M."/>
            <person name="Studholme D.J."/>
        </authorList>
    </citation>
    <scope>NUCLEOTIDE SEQUENCE</scope>
    <source>
        <strain evidence="12">00238/432</strain>
    </source>
</reference>
<feature type="domain" description="Nucleotidyl transferase" evidence="10">
    <location>
        <begin position="17"/>
        <end position="176"/>
    </location>
</feature>
<name>A0A8J4SDJ0_9STRA</name>
<dbReference type="InterPro" id="IPR005835">
    <property type="entry name" value="NTP_transferase_dom"/>
</dbReference>
<dbReference type="PROSITE" id="PS00102">
    <property type="entry name" value="PHOSPHORYLASE"/>
    <property type="match status" value="1"/>
</dbReference>
<reference evidence="12" key="2">
    <citation type="submission" date="2020-02" db="EMBL/GenBank/DDBJ databases">
        <authorList>
            <person name="Studholme D.J."/>
        </authorList>
    </citation>
    <scope>NUCLEOTIDE SEQUENCE</scope>
    <source>
        <strain evidence="12">00238/432</strain>
    </source>
</reference>
<dbReference type="Pfam" id="PF24894">
    <property type="entry name" value="Hexapep_GlmU"/>
    <property type="match status" value="1"/>
</dbReference>
<sequence length="1155" mass="130419">MKPLIGVINLDHELEELKELTYFRCGAAVPYAGRYRLIDFVLSNMMNAGIESIGVFVRRKYRSLMDHLGDGKPWDLDRKHGGMFILPPDWNDPTDTSQGDLQHFHNNLDFFRRGSGQYVVHAGSRHVTKADLQDVYRYHISKGADVTLVCKKVDQLLPEHDACVKVEDDGNGNVVDIHQSADHPNIYTEIFIMEKELFLHQVQRCIAHGESHFFRDVIQKNPDGLNIAAYAYDGYHAVINSIDSYYRNSLELLNSGLYEQLFKEQPVQTKIKYEAPAKYLDTAEVKHSLLANGCIVGGEVEDSILFRGVHVAKGAKIKGSIIMQKCYIGEGAVLENVILDKDVKLSGGQTLIGDPSNPRNLVSKLGKPLAEATQEDVYHVLGSMIREYAGQDWAASNQGFKQRQDKQVYYFSLEFLIGRLLGNNLLNVNELELVRDSLAELGFSLEDVEEQEADAGLGNGGLGRLAACFLDSLASLGYAGHGCGIRYKYGLFEQKIINGNQVELPDNWLDKGNEWEVRRPDKKVEVQFWGRVEAHEQDGHYQFVTKDAESVVAVPYDVPVIGYGQPHVNTLRLWSAEPKRETSQDTPSNYYGYLDYSRSVESISEFLYPDDSQYEGKLLRLKQQYFMCSAGVQSALRTFNKLELSYDRLPDKVAFHINDTHPTLVIPELMRILIDVKGYGWDEAWDITTRTVSYTNHTTLSEALEKWPVAMISKLLPRIYMIIEEINKRFCGMLLERYPGDPDRIQLLAIVANDQVRMAHLAIVGSHSVNGVAALHTEILKEREMAPFYALYPERFNNKTNGITHRRWLMHANPKLSNLITHTIGGKWITEPGRLNELAGAADDASFQQQFQSIKRHNKERLAAYILDHTGTAVNPDSIFDVQVKRLHGYKRQLLNILHVMHLYNRLKSDASFDIVPRTFIFGAKAAPSYYFAKKIIKLINTVADTVNRDTAVNDRLQVFFLENYSVSLAEKIIPAADVSEQISTAGKEASGTGNMKFMMNGALTIGTMDGANVEMAEQVGEDNMFIFGLRADEVLEYYRSGSYRPGEIVQQDERIREVVEQLVHPGAFCERDGEFWDIYDSLLAHGDEYFVLRDFAAYADAHAAIDSAYRDVAGWTRKAVLNTAQSGIFSSDRTISEYATDIWGIHPVSGNWKG</sequence>
<dbReference type="CDD" id="cd04651">
    <property type="entry name" value="LbH_G1P_AT_C"/>
    <property type="match status" value="1"/>
</dbReference>
<evidence type="ECO:0000256" key="9">
    <source>
        <dbReference type="RuleBase" id="RU000587"/>
    </source>
</evidence>
<evidence type="ECO:0000256" key="6">
    <source>
        <dbReference type="ARBA" id="ARBA00022679"/>
    </source>
</evidence>
<evidence type="ECO:0000256" key="7">
    <source>
        <dbReference type="ARBA" id="ARBA00022898"/>
    </source>
</evidence>
<evidence type="ECO:0000256" key="1">
    <source>
        <dbReference type="ARBA" id="ARBA00001275"/>
    </source>
</evidence>
<dbReference type="InterPro" id="IPR056818">
    <property type="entry name" value="GlmU/GlgC-like_hexapep"/>
</dbReference>
<dbReference type="InterPro" id="IPR035090">
    <property type="entry name" value="Pyridoxal_P_attach_site"/>
</dbReference>
<dbReference type="GO" id="GO:0005980">
    <property type="term" value="P:glycogen catabolic process"/>
    <property type="evidence" value="ECO:0007669"/>
    <property type="project" value="TreeGrafter"/>
</dbReference>
<feature type="domain" description="Glucose-1-phosphate adenylyltransferase/Bifunctional protein GlmU-like C-terminal hexapeptide" evidence="11">
    <location>
        <begin position="282"/>
        <end position="351"/>
    </location>
</feature>
<dbReference type="InterPro" id="IPR029044">
    <property type="entry name" value="Nucleotide-diphossugar_trans"/>
</dbReference>
<dbReference type="SUPFAM" id="SSF51161">
    <property type="entry name" value="Trimeric LpxA-like enzymes"/>
    <property type="match status" value="1"/>
</dbReference>
<evidence type="ECO:0000259" key="10">
    <source>
        <dbReference type="Pfam" id="PF00483"/>
    </source>
</evidence>
<dbReference type="GO" id="GO:0008184">
    <property type="term" value="F:glycogen phosphorylase activity"/>
    <property type="evidence" value="ECO:0007669"/>
    <property type="project" value="InterPro"/>
</dbReference>
<evidence type="ECO:0000256" key="5">
    <source>
        <dbReference type="ARBA" id="ARBA00022676"/>
    </source>
</evidence>
<dbReference type="FunFam" id="3.40.50.2000:FF:000807">
    <property type="entry name" value="Alpha-glucan phosphorylase 2, cytosolic"/>
    <property type="match status" value="1"/>
</dbReference>
<dbReference type="CDD" id="cd04300">
    <property type="entry name" value="GT35_Glycogen_Phosphorylase"/>
    <property type="match status" value="1"/>
</dbReference>
<dbReference type="Gene3D" id="3.90.550.10">
    <property type="entry name" value="Spore Coat Polysaccharide Biosynthesis Protein SpsA, Chain A"/>
    <property type="match status" value="1"/>
</dbReference>
<comment type="catalytic activity">
    <reaction evidence="1 9">
        <text>[(1-&gt;4)-alpha-D-glucosyl](n) + phosphate = [(1-&gt;4)-alpha-D-glucosyl](n-1) + alpha-D-glucose 1-phosphate</text>
        <dbReference type="Rhea" id="RHEA:41732"/>
        <dbReference type="Rhea" id="RHEA-COMP:9584"/>
        <dbReference type="Rhea" id="RHEA-COMP:9586"/>
        <dbReference type="ChEBI" id="CHEBI:15444"/>
        <dbReference type="ChEBI" id="CHEBI:43474"/>
        <dbReference type="ChEBI" id="CHEBI:58601"/>
        <dbReference type="EC" id="2.4.1.1"/>
    </reaction>
</comment>
<accession>A0A8J4SDJ0</accession>
<keyword evidence="4" id="KW-0021">Allosteric enzyme</keyword>
<comment type="function">
    <text evidence="9">Allosteric enzyme that catalyzes the rate-limiting step in glycogen catabolism, the phosphorolytic cleavage of glycogen to produce glucose-1-phosphate, and plays a central role in maintaining cellular and organismal glucose homeostasis.</text>
</comment>
<dbReference type="SUPFAM" id="SSF53756">
    <property type="entry name" value="UDP-Glycosyltransferase/glycogen phosphorylase"/>
    <property type="match status" value="1"/>
</dbReference>
<dbReference type="FunFam" id="3.40.50.2000:FF:000003">
    <property type="entry name" value="Alpha-1,4 glucan phosphorylase"/>
    <property type="match status" value="1"/>
</dbReference>
<evidence type="ECO:0000256" key="4">
    <source>
        <dbReference type="ARBA" id="ARBA00022533"/>
    </source>
</evidence>
<keyword evidence="7 9" id="KW-0663">Pyridoxal phosphate</keyword>
<evidence type="ECO:0000259" key="11">
    <source>
        <dbReference type="Pfam" id="PF24894"/>
    </source>
</evidence>
<protein>
    <recommendedName>
        <fullName evidence="9">Alpha-1,4 glucan phosphorylase</fullName>
        <ecNumber evidence="9">2.4.1.1</ecNumber>
    </recommendedName>
</protein>
<comment type="cofactor">
    <cofactor evidence="2 9">
        <name>pyridoxal 5'-phosphate</name>
        <dbReference type="ChEBI" id="CHEBI:597326"/>
    </cofactor>
</comment>
<dbReference type="InterPro" id="IPR000811">
    <property type="entry name" value="Glyco_trans_35"/>
</dbReference>
<dbReference type="GO" id="GO:0030170">
    <property type="term" value="F:pyridoxal phosphate binding"/>
    <property type="evidence" value="ECO:0007669"/>
    <property type="project" value="InterPro"/>
</dbReference>
<evidence type="ECO:0000256" key="3">
    <source>
        <dbReference type="ARBA" id="ARBA00006047"/>
    </source>
</evidence>
<dbReference type="Pfam" id="PF00483">
    <property type="entry name" value="NTP_transferase"/>
    <property type="match status" value="1"/>
</dbReference>
<keyword evidence="8 9" id="KW-0119">Carbohydrate metabolism</keyword>
<dbReference type="InterPro" id="IPR011832">
    <property type="entry name" value="GlgDAde_trans"/>
</dbReference>
<dbReference type="SUPFAM" id="SSF53448">
    <property type="entry name" value="Nucleotide-diphospho-sugar transferases"/>
    <property type="match status" value="1"/>
</dbReference>
<dbReference type="Gene3D" id="3.40.50.2000">
    <property type="entry name" value="Glycogen Phosphorylase B"/>
    <property type="match status" value="2"/>
</dbReference>
<dbReference type="GO" id="GO:0005737">
    <property type="term" value="C:cytoplasm"/>
    <property type="evidence" value="ECO:0007669"/>
    <property type="project" value="TreeGrafter"/>
</dbReference>
<dbReference type="PANTHER" id="PTHR11468">
    <property type="entry name" value="GLYCOGEN PHOSPHORYLASE"/>
    <property type="match status" value="1"/>
</dbReference>
<evidence type="ECO:0000313" key="13">
    <source>
        <dbReference type="Proteomes" id="UP000702964"/>
    </source>
</evidence>
<dbReference type="NCBIfam" id="TIGR02092">
    <property type="entry name" value="glgD"/>
    <property type="match status" value="1"/>
</dbReference>
<dbReference type="InterPro" id="IPR011004">
    <property type="entry name" value="Trimer_LpxA-like_sf"/>
</dbReference>
<dbReference type="NCBIfam" id="TIGR02093">
    <property type="entry name" value="P_ylase"/>
    <property type="match status" value="1"/>
</dbReference>
<dbReference type="EMBL" id="AOFI03000003">
    <property type="protein sequence ID" value="KAF4325682.1"/>
    <property type="molecule type" value="Genomic_DNA"/>
</dbReference>
<evidence type="ECO:0000313" key="12">
    <source>
        <dbReference type="EMBL" id="KAF4325682.1"/>
    </source>
</evidence>
<dbReference type="AlphaFoldDB" id="A0A8J4SDJ0"/>
<dbReference type="Proteomes" id="UP000702964">
    <property type="component" value="Unassembled WGS sequence"/>
</dbReference>
<dbReference type="PANTHER" id="PTHR11468:SF3">
    <property type="entry name" value="GLYCOGEN PHOSPHORYLASE, LIVER FORM"/>
    <property type="match status" value="1"/>
</dbReference>
<proteinExistence type="inferred from homology"/>
<dbReference type="CDD" id="cd02508">
    <property type="entry name" value="ADP_Glucose_PP"/>
    <property type="match status" value="1"/>
</dbReference>
<evidence type="ECO:0000256" key="8">
    <source>
        <dbReference type="ARBA" id="ARBA00023277"/>
    </source>
</evidence>
<keyword evidence="5 9" id="KW-0328">Glycosyltransferase</keyword>
<dbReference type="GO" id="GO:0005978">
    <property type="term" value="P:glycogen biosynthetic process"/>
    <property type="evidence" value="ECO:0007669"/>
    <property type="project" value="InterPro"/>
</dbReference>